<feature type="region of interest" description="Disordered" evidence="11">
    <location>
        <begin position="671"/>
        <end position="690"/>
    </location>
</feature>
<evidence type="ECO:0000256" key="11">
    <source>
        <dbReference type="SAM" id="MobiDB-lite"/>
    </source>
</evidence>
<evidence type="ECO:0000256" key="3">
    <source>
        <dbReference type="ARBA" id="ARBA00022475"/>
    </source>
</evidence>
<keyword evidence="4" id="KW-0997">Cell inner membrane</keyword>
<evidence type="ECO:0000256" key="1">
    <source>
        <dbReference type="ARBA" id="ARBA00004429"/>
    </source>
</evidence>
<dbReference type="SUPFAM" id="SSF52540">
    <property type="entry name" value="P-loop containing nucleoside triphosphate hydrolases"/>
    <property type="match status" value="1"/>
</dbReference>
<evidence type="ECO:0000259" key="13">
    <source>
        <dbReference type="PROSITE" id="PS50893"/>
    </source>
</evidence>
<dbReference type="Gene3D" id="3.40.50.300">
    <property type="entry name" value="P-loop containing nucleotide triphosphate hydrolases"/>
    <property type="match status" value="1"/>
</dbReference>
<evidence type="ECO:0000313" key="16">
    <source>
        <dbReference type="Proteomes" id="UP000199009"/>
    </source>
</evidence>
<feature type="compositionally biased region" description="Basic and acidic residues" evidence="11">
    <location>
        <begin position="676"/>
        <end position="690"/>
    </location>
</feature>
<dbReference type="GO" id="GO:0090374">
    <property type="term" value="P:oligopeptide export from mitochondrion"/>
    <property type="evidence" value="ECO:0007669"/>
    <property type="project" value="TreeGrafter"/>
</dbReference>
<comment type="similarity">
    <text evidence="10">Belongs to the ABC transporter superfamily. Siderophore-Fe(3+) uptake transporter (SIUT) (TC 3.A.1.21) family.</text>
</comment>
<dbReference type="Proteomes" id="UP000199009">
    <property type="component" value="Chromosome I"/>
</dbReference>
<dbReference type="Pfam" id="PF00664">
    <property type="entry name" value="ABC_membrane"/>
    <property type="match status" value="1"/>
</dbReference>
<accession>A0A1G7ZAS5</accession>
<feature type="transmembrane region" description="Helical" evidence="12">
    <location>
        <begin position="180"/>
        <end position="208"/>
    </location>
</feature>
<dbReference type="EMBL" id="LT629692">
    <property type="protein sequence ID" value="SDH05784.1"/>
    <property type="molecule type" value="Genomic_DNA"/>
</dbReference>
<keyword evidence="2" id="KW-0813">Transport</keyword>
<evidence type="ECO:0000256" key="9">
    <source>
        <dbReference type="ARBA" id="ARBA00023136"/>
    </source>
</evidence>
<gene>
    <name evidence="15" type="ORF">SAMN04489810_2002</name>
</gene>
<dbReference type="InterPro" id="IPR027417">
    <property type="entry name" value="P-loop_NTPase"/>
</dbReference>
<feature type="domain" description="ABC transmembrane type-1" evidence="14">
    <location>
        <begin position="50"/>
        <end position="341"/>
    </location>
</feature>
<dbReference type="PROSITE" id="PS50893">
    <property type="entry name" value="ABC_TRANSPORTER_2"/>
    <property type="match status" value="1"/>
</dbReference>
<evidence type="ECO:0000256" key="7">
    <source>
        <dbReference type="ARBA" id="ARBA00022840"/>
    </source>
</evidence>
<comment type="subcellular location">
    <subcellularLocation>
        <location evidence="1">Cell inner membrane</location>
        <topology evidence="1">Multi-pass membrane protein</topology>
    </subcellularLocation>
</comment>
<keyword evidence="5 12" id="KW-0812">Transmembrane</keyword>
<dbReference type="CDD" id="cd18550">
    <property type="entry name" value="ABC_6TM_exporter_like"/>
    <property type="match status" value="1"/>
</dbReference>
<feature type="region of interest" description="Disordered" evidence="11">
    <location>
        <begin position="630"/>
        <end position="654"/>
    </location>
</feature>
<dbReference type="PANTHER" id="PTHR43394:SF1">
    <property type="entry name" value="ATP-BINDING CASSETTE SUB-FAMILY B MEMBER 10, MITOCHONDRIAL"/>
    <property type="match status" value="1"/>
</dbReference>
<dbReference type="GO" id="GO:0016887">
    <property type="term" value="F:ATP hydrolysis activity"/>
    <property type="evidence" value="ECO:0007669"/>
    <property type="project" value="InterPro"/>
</dbReference>
<proteinExistence type="inferred from homology"/>
<dbReference type="PANTHER" id="PTHR43394">
    <property type="entry name" value="ATP-DEPENDENT PERMEASE MDL1, MITOCHONDRIAL"/>
    <property type="match status" value="1"/>
</dbReference>
<dbReference type="PROSITE" id="PS00211">
    <property type="entry name" value="ABC_TRANSPORTER_1"/>
    <property type="match status" value="1"/>
</dbReference>
<dbReference type="InterPro" id="IPR003439">
    <property type="entry name" value="ABC_transporter-like_ATP-bd"/>
</dbReference>
<feature type="transmembrane region" description="Helical" evidence="12">
    <location>
        <begin position="47"/>
        <end position="69"/>
    </location>
</feature>
<dbReference type="OrthoDB" id="9806127at2"/>
<dbReference type="PROSITE" id="PS50929">
    <property type="entry name" value="ABC_TM1F"/>
    <property type="match status" value="1"/>
</dbReference>
<dbReference type="Pfam" id="PF00005">
    <property type="entry name" value="ABC_tran"/>
    <property type="match status" value="1"/>
</dbReference>
<feature type="transmembrane region" description="Helical" evidence="12">
    <location>
        <begin position="90"/>
        <end position="111"/>
    </location>
</feature>
<dbReference type="InterPro" id="IPR036640">
    <property type="entry name" value="ABC1_TM_sf"/>
</dbReference>
<keyword evidence="16" id="KW-1185">Reference proteome</keyword>
<dbReference type="RefSeq" id="WP_091489284.1">
    <property type="nucleotide sequence ID" value="NZ_LT629692.1"/>
</dbReference>
<organism evidence="15 16">
    <name type="scientific">Microbacterium pygmaeum</name>
    <dbReference type="NCBI Taxonomy" id="370764"/>
    <lineage>
        <taxon>Bacteria</taxon>
        <taxon>Bacillati</taxon>
        <taxon>Actinomycetota</taxon>
        <taxon>Actinomycetes</taxon>
        <taxon>Micrococcales</taxon>
        <taxon>Microbacteriaceae</taxon>
        <taxon>Microbacterium</taxon>
    </lineage>
</organism>
<dbReference type="AlphaFoldDB" id="A0A1G7ZAS5"/>
<keyword evidence="8 12" id="KW-1133">Transmembrane helix</keyword>
<evidence type="ECO:0000256" key="12">
    <source>
        <dbReference type="SAM" id="Phobius"/>
    </source>
</evidence>
<evidence type="ECO:0000256" key="6">
    <source>
        <dbReference type="ARBA" id="ARBA00022741"/>
    </source>
</evidence>
<keyword evidence="6" id="KW-0547">Nucleotide-binding</keyword>
<evidence type="ECO:0000256" key="4">
    <source>
        <dbReference type="ARBA" id="ARBA00022519"/>
    </source>
</evidence>
<evidence type="ECO:0000256" key="5">
    <source>
        <dbReference type="ARBA" id="ARBA00022692"/>
    </source>
</evidence>
<keyword evidence="7 15" id="KW-0067">ATP-binding</keyword>
<dbReference type="STRING" id="370764.SAMN04489810_2002"/>
<feature type="domain" description="ABC transporter" evidence="13">
    <location>
        <begin position="378"/>
        <end position="616"/>
    </location>
</feature>
<dbReference type="FunFam" id="3.40.50.300:FF:000221">
    <property type="entry name" value="Multidrug ABC transporter ATP-binding protein"/>
    <property type="match status" value="1"/>
</dbReference>
<evidence type="ECO:0000313" key="15">
    <source>
        <dbReference type="EMBL" id="SDH05784.1"/>
    </source>
</evidence>
<dbReference type="InterPro" id="IPR011527">
    <property type="entry name" value="ABC1_TM_dom"/>
</dbReference>
<evidence type="ECO:0000256" key="10">
    <source>
        <dbReference type="ARBA" id="ARBA00023455"/>
    </source>
</evidence>
<keyword evidence="9 12" id="KW-0472">Membrane</keyword>
<evidence type="ECO:0000256" key="8">
    <source>
        <dbReference type="ARBA" id="ARBA00022989"/>
    </source>
</evidence>
<protein>
    <submittedName>
        <fullName evidence="15">ATP-binding cassette, subfamily B</fullName>
    </submittedName>
</protein>
<sequence>MGGRGGGGGGGGFRGVDIEAQKKLNADAPKIPHLGSRVVALFRPYCWQILVTGVLVIAGAAIAVIPPLIVQRIFDDALFPTDGAAPDLPLLLRLVLIMIGIFVLSAGLGVAQTWYTSTVGNQVTGDLRVKLFEHLQAMELGFFTRTKTGVIQSRLQNDVGGVSGVLTNTVTSILGNVVTVIASLVAMIIIDWRLTLIAVVMMPFLVIVQRRVGQVRARIAGETQESLSELTAITQETLSVSGILLSKSFNRQRTESARYGAENINQVRLQVRRAMSGQGFFAVVQVLMASVPAIIYLVSGYLITGGTDTITAGTVVAFTTVQARLLMPLMGLMRVALDLQTSGALFARIFEYLDLVPAISDAPDAEPVAEAPGPMGQIEFRGVVFRYPDAAADARPTLRGISFTARPGQHVAFVGPSGAGKTTVLYLTPRMYEASAGSVLFAGQDVRHLTQESIIDSVGIVSQETYLFHATIRENLLYAKPEATQEELEEACRAANIHHIISGFEQGYDTVVGERGYRLSGGEKQRIAIARVLLKDPPVLLLDEATSALDTVSERVVQEALDAAARGRTTLSIAHRLSTVIGADVIHVVDAGRIVESGTHSSLLAQDGLYAELAAQQLAASRILEVEASEPPPALPARRADRAPDEPPAPVVDPLAAFVADPLAPLTGPLAAVAADEPRNERDWPDLSDV</sequence>
<dbReference type="SUPFAM" id="SSF90123">
    <property type="entry name" value="ABC transporter transmembrane region"/>
    <property type="match status" value="1"/>
</dbReference>
<feature type="transmembrane region" description="Helical" evidence="12">
    <location>
        <begin position="280"/>
        <end position="303"/>
    </location>
</feature>
<evidence type="ECO:0000256" key="2">
    <source>
        <dbReference type="ARBA" id="ARBA00022448"/>
    </source>
</evidence>
<dbReference type="InterPro" id="IPR017871">
    <property type="entry name" value="ABC_transporter-like_CS"/>
</dbReference>
<dbReference type="InterPro" id="IPR039421">
    <property type="entry name" value="Type_1_exporter"/>
</dbReference>
<dbReference type="GO" id="GO:0005524">
    <property type="term" value="F:ATP binding"/>
    <property type="evidence" value="ECO:0007669"/>
    <property type="project" value="UniProtKB-KW"/>
</dbReference>
<reference evidence="15 16" key="1">
    <citation type="submission" date="2016-10" db="EMBL/GenBank/DDBJ databases">
        <authorList>
            <person name="de Groot N.N."/>
        </authorList>
    </citation>
    <scope>NUCLEOTIDE SEQUENCE [LARGE SCALE GENOMIC DNA]</scope>
    <source>
        <strain evidence="15 16">DSM 23142</strain>
    </source>
</reference>
<dbReference type="GO" id="GO:0015421">
    <property type="term" value="F:ABC-type oligopeptide transporter activity"/>
    <property type="evidence" value="ECO:0007669"/>
    <property type="project" value="TreeGrafter"/>
</dbReference>
<dbReference type="InterPro" id="IPR003593">
    <property type="entry name" value="AAA+_ATPase"/>
</dbReference>
<keyword evidence="3" id="KW-1003">Cell membrane</keyword>
<dbReference type="Gene3D" id="1.20.1560.10">
    <property type="entry name" value="ABC transporter type 1, transmembrane domain"/>
    <property type="match status" value="1"/>
</dbReference>
<dbReference type="GO" id="GO:0005886">
    <property type="term" value="C:plasma membrane"/>
    <property type="evidence" value="ECO:0007669"/>
    <property type="project" value="UniProtKB-SubCell"/>
</dbReference>
<name>A0A1G7ZAS5_9MICO</name>
<evidence type="ECO:0000259" key="14">
    <source>
        <dbReference type="PROSITE" id="PS50929"/>
    </source>
</evidence>
<dbReference type="SMART" id="SM00382">
    <property type="entry name" value="AAA"/>
    <property type="match status" value="1"/>
</dbReference>